<proteinExistence type="predicted"/>
<dbReference type="RefSeq" id="WP_125126715.1">
    <property type="nucleotide sequence ID" value="NZ_RHJS01000002.1"/>
</dbReference>
<evidence type="ECO:0000313" key="2">
    <source>
        <dbReference type="EMBL" id="RRK30950.1"/>
    </source>
</evidence>
<dbReference type="InterPro" id="IPR010359">
    <property type="entry name" value="IrrE_HExxH"/>
</dbReference>
<dbReference type="Gene3D" id="1.10.10.2910">
    <property type="match status" value="1"/>
</dbReference>
<name>A0A426DDK3_9FIRM</name>
<dbReference type="Pfam" id="PF06114">
    <property type="entry name" value="Peptidase_M78"/>
    <property type="match status" value="1"/>
</dbReference>
<gene>
    <name evidence="2" type="ORF">EBB54_05870</name>
</gene>
<evidence type="ECO:0000259" key="1">
    <source>
        <dbReference type="Pfam" id="PF06114"/>
    </source>
</evidence>
<dbReference type="AlphaFoldDB" id="A0A426DDK3"/>
<evidence type="ECO:0000313" key="3">
    <source>
        <dbReference type="Proteomes" id="UP000274920"/>
    </source>
</evidence>
<accession>A0A426DDK3</accession>
<dbReference type="EMBL" id="RHJS01000002">
    <property type="protein sequence ID" value="RRK30950.1"/>
    <property type="molecule type" value="Genomic_DNA"/>
</dbReference>
<feature type="domain" description="IrrE N-terminal-like" evidence="1">
    <location>
        <begin position="75"/>
        <end position="189"/>
    </location>
</feature>
<reference evidence="2" key="1">
    <citation type="submission" date="2018-10" db="EMBL/GenBank/DDBJ databases">
        <title>Schaedlerella arabinophila gen. nov. sp. nov., isolated from the mouse intestinal tract and comparative analysis with the genome of the closely related altered Schaedler flora strain ASF502.</title>
        <authorList>
            <person name="Miyake S."/>
            <person name="Soh M."/>
            <person name="Seedorf H."/>
        </authorList>
    </citation>
    <scope>NUCLEOTIDE SEQUENCE [LARGE SCALE GENOMIC DNA]</scope>
    <source>
        <strain evidence="2">DSM 106076</strain>
    </source>
</reference>
<protein>
    <submittedName>
        <fullName evidence="2">ImmA/IrrE family metallo-endopeptidase</fullName>
    </submittedName>
</protein>
<comment type="caution">
    <text evidence="2">The sequence shown here is derived from an EMBL/GenBank/DDBJ whole genome shotgun (WGS) entry which is preliminary data.</text>
</comment>
<dbReference type="Proteomes" id="UP000274920">
    <property type="component" value="Unassembled WGS sequence"/>
</dbReference>
<keyword evidence="3" id="KW-1185">Reference proteome</keyword>
<sequence>MCRVLNYSLFVRDRNKYTKISECAISFNSLYNKNNIIQDDIFNVLENYVARHNMPFDMLRYPIGDAELCACTFIRQGRMFVMINSSLPLSKQIFAAAHELYHIYCYFEENDPILLQSGSILESDTIDEEAKEIEDMAANAFAAILLAPKDRLDEQTDVYNLSYKNISVQTVLKIMDIFAIPYKAAVLRLLEEDKIDIKAARMLLQIDVTEIAKQMELTGKALRWQEIPNNFIRFGSLSELMYNVEQFEAARDERLESDKIRLDEIVKSLRKQCGNVYGS</sequence>
<organism evidence="2 3">
    <name type="scientific">Schaedlerella arabinosiphila</name>
    <dbReference type="NCBI Taxonomy" id="2044587"/>
    <lineage>
        <taxon>Bacteria</taxon>
        <taxon>Bacillati</taxon>
        <taxon>Bacillota</taxon>
        <taxon>Clostridia</taxon>
        <taxon>Lachnospirales</taxon>
        <taxon>Lachnospiraceae</taxon>
        <taxon>Schaedlerella</taxon>
    </lineage>
</organism>